<evidence type="ECO:0000313" key="2">
    <source>
        <dbReference type="Ensembl" id="ENSPMEP00000025402.1"/>
    </source>
</evidence>
<protein>
    <submittedName>
        <fullName evidence="2">Uncharacterized protein</fullName>
    </submittedName>
</protein>
<dbReference type="Proteomes" id="UP000261480">
    <property type="component" value="Unplaced"/>
</dbReference>
<keyword evidence="3" id="KW-1185">Reference proteome</keyword>
<evidence type="ECO:0000256" key="1">
    <source>
        <dbReference type="SAM" id="MobiDB-lite"/>
    </source>
</evidence>
<dbReference type="AlphaFoldDB" id="A0A3B3YDH2"/>
<dbReference type="Ensembl" id="ENSPMET00000005202.1">
    <property type="protein sequence ID" value="ENSPMEP00000025402.1"/>
    <property type="gene ID" value="ENSPMEG00000008346.1"/>
</dbReference>
<accession>A0A3B3YDH2</accession>
<sequence length="104" mass="10912">MWTCRSKKPTMAGSLSSEARTCSKENDQSGSGCSASEVFGSPEASWVEDASTEAAVLAGCVASAGGLLGSCSLRPTSSILRRRLVTWATARYRDSSSGSPWKML</sequence>
<evidence type="ECO:0000313" key="3">
    <source>
        <dbReference type="Proteomes" id="UP000261480"/>
    </source>
</evidence>
<reference evidence="2" key="1">
    <citation type="submission" date="2025-08" db="UniProtKB">
        <authorList>
            <consortium name="Ensembl"/>
        </authorList>
    </citation>
    <scope>IDENTIFICATION</scope>
</reference>
<reference evidence="2" key="2">
    <citation type="submission" date="2025-09" db="UniProtKB">
        <authorList>
            <consortium name="Ensembl"/>
        </authorList>
    </citation>
    <scope>IDENTIFICATION</scope>
</reference>
<feature type="region of interest" description="Disordered" evidence="1">
    <location>
        <begin position="1"/>
        <end position="36"/>
    </location>
</feature>
<organism evidence="2 3">
    <name type="scientific">Poecilia mexicana</name>
    <dbReference type="NCBI Taxonomy" id="48701"/>
    <lineage>
        <taxon>Eukaryota</taxon>
        <taxon>Metazoa</taxon>
        <taxon>Chordata</taxon>
        <taxon>Craniata</taxon>
        <taxon>Vertebrata</taxon>
        <taxon>Euteleostomi</taxon>
        <taxon>Actinopterygii</taxon>
        <taxon>Neopterygii</taxon>
        <taxon>Teleostei</taxon>
        <taxon>Neoteleostei</taxon>
        <taxon>Acanthomorphata</taxon>
        <taxon>Ovalentaria</taxon>
        <taxon>Atherinomorphae</taxon>
        <taxon>Cyprinodontiformes</taxon>
        <taxon>Poeciliidae</taxon>
        <taxon>Poeciliinae</taxon>
        <taxon>Poecilia</taxon>
    </lineage>
</organism>
<name>A0A3B3YDH2_9TELE</name>
<proteinExistence type="predicted"/>